<dbReference type="EMBL" id="FTMS01000005">
    <property type="protein sequence ID" value="SIQ20009.1"/>
    <property type="molecule type" value="Genomic_DNA"/>
</dbReference>
<feature type="transmembrane region" description="Helical" evidence="1">
    <location>
        <begin position="21"/>
        <end position="41"/>
    </location>
</feature>
<gene>
    <name evidence="2" type="ORF">SAMN05920897_10546</name>
</gene>
<evidence type="ECO:0000256" key="1">
    <source>
        <dbReference type="SAM" id="Phobius"/>
    </source>
</evidence>
<dbReference type="RefSeq" id="WP_076488196.1">
    <property type="nucleotide sequence ID" value="NZ_FTMS01000005.1"/>
</dbReference>
<dbReference type="OrthoDB" id="9938279at2"/>
<keyword evidence="3" id="KW-1185">Reference proteome</keyword>
<accession>A0A1N6QTQ8</accession>
<keyword evidence="1" id="KW-1133">Transmembrane helix</keyword>
<sequence length="359" mass="39023">MIHKQASSTFPIGMRPDFPDFPATIFPVMAFLAAFLSLAGISPSYSQSFRGEVQALERISSAEPLEILLEGGAVLLLLGQEEFPYLQGLRIIADPLPRGMPPGGFSLLVFGDVDPPHEELLQDAPGHLSLAGRSLARIPLNPERRESLTIELAPPRPFPGEAAPGLSAATATSSFSRGAIALQILPATKGFLPRHDEHAHRLRIEPIVAPFGGILVEMEGDASLMEKASPLLSLSLDGENLQPETATFLSPGIYQLQAQAGEYLQHRQNIGIEEAVTTRITLQPHEPRSFLTFQVPSVAEVFLDGEPLSADSEKPLEHPPGLYLLFIGLGDFFISRSILLEPHGEYEIGLDLDVLIRKR</sequence>
<dbReference type="STRING" id="159291.SAMN05920897_10546"/>
<evidence type="ECO:0000313" key="3">
    <source>
        <dbReference type="Proteomes" id="UP000186400"/>
    </source>
</evidence>
<dbReference type="Proteomes" id="UP000186400">
    <property type="component" value="Unassembled WGS sequence"/>
</dbReference>
<keyword evidence="1" id="KW-0812">Transmembrane</keyword>
<protein>
    <recommendedName>
        <fullName evidence="4">PEGA domain-containing protein</fullName>
    </recommendedName>
</protein>
<name>A0A1N6QTQ8_9SPIO</name>
<organism evidence="2 3">
    <name type="scientific">Alkalispirochaeta americana</name>
    <dbReference type="NCBI Taxonomy" id="159291"/>
    <lineage>
        <taxon>Bacteria</taxon>
        <taxon>Pseudomonadati</taxon>
        <taxon>Spirochaetota</taxon>
        <taxon>Spirochaetia</taxon>
        <taxon>Spirochaetales</taxon>
        <taxon>Spirochaetaceae</taxon>
        <taxon>Alkalispirochaeta</taxon>
    </lineage>
</organism>
<dbReference type="AlphaFoldDB" id="A0A1N6QTQ8"/>
<evidence type="ECO:0000313" key="2">
    <source>
        <dbReference type="EMBL" id="SIQ20009.1"/>
    </source>
</evidence>
<keyword evidence="1" id="KW-0472">Membrane</keyword>
<reference evidence="3" key="1">
    <citation type="submission" date="2017-01" db="EMBL/GenBank/DDBJ databases">
        <authorList>
            <person name="Varghese N."/>
            <person name="Submissions S."/>
        </authorList>
    </citation>
    <scope>NUCLEOTIDE SEQUENCE [LARGE SCALE GENOMIC DNA]</scope>
    <source>
        <strain evidence="3">ASpG1</strain>
    </source>
</reference>
<proteinExistence type="predicted"/>
<evidence type="ECO:0008006" key="4">
    <source>
        <dbReference type="Google" id="ProtNLM"/>
    </source>
</evidence>